<evidence type="ECO:0000256" key="2">
    <source>
        <dbReference type="SAM" id="SignalP"/>
    </source>
</evidence>
<dbReference type="Gene3D" id="2.160.20.10">
    <property type="entry name" value="Single-stranded right-handed beta-helix, Pectin lyase-like"/>
    <property type="match status" value="1"/>
</dbReference>
<reference evidence="4 5" key="1">
    <citation type="submission" date="2017-10" db="EMBL/GenBank/DDBJ databases">
        <title>Draft genome of Longimonas halophila.</title>
        <authorList>
            <person name="Goh K.M."/>
            <person name="Shamsir M.S."/>
            <person name="Lim S.W."/>
        </authorList>
    </citation>
    <scope>NUCLEOTIDE SEQUENCE [LARGE SCALE GENOMIC DNA]</scope>
    <source>
        <strain evidence="4 5">KCTC 42399</strain>
    </source>
</reference>
<accession>A0A2H3NLU1</accession>
<feature type="region of interest" description="Disordered" evidence="1">
    <location>
        <begin position="730"/>
        <end position="752"/>
    </location>
</feature>
<evidence type="ECO:0000256" key="1">
    <source>
        <dbReference type="SAM" id="MobiDB-lite"/>
    </source>
</evidence>
<evidence type="ECO:0000313" key="4">
    <source>
        <dbReference type="EMBL" id="PEN07114.1"/>
    </source>
</evidence>
<dbReference type="EMBL" id="PDEP01000006">
    <property type="protein sequence ID" value="PEN07114.1"/>
    <property type="molecule type" value="Genomic_DNA"/>
</dbReference>
<evidence type="ECO:0000313" key="5">
    <source>
        <dbReference type="Proteomes" id="UP000221024"/>
    </source>
</evidence>
<gene>
    <name evidence="4" type="ORF">CRI93_08240</name>
</gene>
<keyword evidence="2" id="KW-0732">Signal</keyword>
<dbReference type="NCBIfam" id="TIGR04183">
    <property type="entry name" value="Por_Secre_tail"/>
    <property type="match status" value="1"/>
</dbReference>
<organism evidence="4 5">
    <name type="scientific">Longimonas halophila</name>
    <dbReference type="NCBI Taxonomy" id="1469170"/>
    <lineage>
        <taxon>Bacteria</taxon>
        <taxon>Pseudomonadati</taxon>
        <taxon>Rhodothermota</taxon>
        <taxon>Rhodothermia</taxon>
        <taxon>Rhodothermales</taxon>
        <taxon>Salisaetaceae</taxon>
        <taxon>Longimonas</taxon>
    </lineage>
</organism>
<feature type="domain" description="Secretion system C-terminal sorting" evidence="3">
    <location>
        <begin position="822"/>
        <end position="896"/>
    </location>
</feature>
<dbReference type="AlphaFoldDB" id="A0A2H3NLU1"/>
<dbReference type="Pfam" id="PF18962">
    <property type="entry name" value="Por_Secre_tail"/>
    <property type="match status" value="1"/>
</dbReference>
<dbReference type="InterPro" id="IPR006626">
    <property type="entry name" value="PbH1"/>
</dbReference>
<keyword evidence="5" id="KW-1185">Reference proteome</keyword>
<sequence length="899" mass="91503">MTRSIPKYPFSLFSLSLLLGSLLLIGLGPMAAPTAQAQTIFTVNSTADDGDFDTSDGVCDTDDSADDGPCTLRAAIQQANSATGNSEIEFNISGPGPHTIQPGSALPTITEPLFIRGNTEPDYTPGGSPVVEIDGQNAGTGVSGLTFGSVSAGSVGALAIINFDDNGLLFDASNSIPTQNSYIGVAADGSAAGNGSSGVEITNGASGNLINGNVISNNGGRGIFIGPVGGEANNTVVDNLIGTSPDGTSDMGNFFEGVLTNGAIGTLIGVDSNGNFSGNVISGNGRAGVSIVSGGATIQANNIGTNESGDASLSNDGNGVELSNGTSGVLVGGTMAGAGNVISANVGHGVLITGSGSTSNVVQGNNIGTNAAGDVPLGNALDGVRVENGASDATIGGTASGAENVIADNENEIYIDASSNDVQGNFIGTNANGDDLGSGFNAIDIDSGSNNFIGGSTSGAGNVIGFTLTNSVSVSGTNNVVRGNFIGTNPNGDSLPTTGTAVRLFGSGHVVGGTSAGEGNTITNSSFGVGISTGTGHTIRGNRIFDNSQLGIDFNRDGVTGNDAGDSDDGVNRLQNFPEIQSATITGGGDVEVTYLVDSNPSLTGSGASDYNLTIDFYKADADDEEGEAYLGTDTYTPTDYSSGCSTPPCSKTVTFTPQASVTESDDVVATATDGNGNTSEFTGTSQQLPVELAGFEAQRSGSESVTLQWRTLSETNNAGFEVQRATASADGSANASVETSQVETPQWDVSTGESWKTIAHLEGAGTTDQPQSYQFEDTDLPYAADRVRYRLRQIDTDGTESFSEPVTIARQVTAAELLPTYPNPARSQAMIRFATPERQDVHIALYDMLGRRVQTVVDTNAEGRTEAQLDVSNLASGTYFVRMQTDGFTDTQRLTVVR</sequence>
<feature type="signal peptide" evidence="2">
    <location>
        <begin position="1"/>
        <end position="37"/>
    </location>
</feature>
<name>A0A2H3NLU1_9BACT</name>
<protein>
    <recommendedName>
        <fullName evidence="3">Secretion system C-terminal sorting domain-containing protein</fullName>
    </recommendedName>
</protein>
<dbReference type="SMART" id="SM00710">
    <property type="entry name" value="PbH1"/>
    <property type="match status" value="4"/>
</dbReference>
<evidence type="ECO:0000259" key="3">
    <source>
        <dbReference type="Pfam" id="PF18962"/>
    </source>
</evidence>
<dbReference type="InterPro" id="IPR012334">
    <property type="entry name" value="Pectin_lyas_fold"/>
</dbReference>
<feature type="chain" id="PRO_5013756415" description="Secretion system C-terminal sorting domain-containing protein" evidence="2">
    <location>
        <begin position="38"/>
        <end position="899"/>
    </location>
</feature>
<dbReference type="Proteomes" id="UP000221024">
    <property type="component" value="Unassembled WGS sequence"/>
</dbReference>
<proteinExistence type="predicted"/>
<comment type="caution">
    <text evidence="4">The sequence shown here is derived from an EMBL/GenBank/DDBJ whole genome shotgun (WGS) entry which is preliminary data.</text>
</comment>
<dbReference type="OrthoDB" id="602160at2"/>
<dbReference type="InterPro" id="IPR026444">
    <property type="entry name" value="Secre_tail"/>
</dbReference>